<protein>
    <submittedName>
        <fullName evidence="1">Uncharacterized protein</fullName>
    </submittedName>
</protein>
<proteinExistence type="predicted"/>
<gene>
    <name evidence="1" type="ORF">pEaSNUABM35_00279</name>
</gene>
<evidence type="ECO:0000313" key="1">
    <source>
        <dbReference type="EMBL" id="QZE60196.1"/>
    </source>
</evidence>
<evidence type="ECO:0000313" key="2">
    <source>
        <dbReference type="Proteomes" id="UP000827806"/>
    </source>
</evidence>
<reference evidence="1 2" key="1">
    <citation type="submission" date="2021-06" db="EMBL/GenBank/DDBJ databases">
        <title>Complete genome sequence of Erwinia phage pEa_SNUABM_35.</title>
        <authorList>
            <person name="Kim S.G."/>
            <person name="Park S.C."/>
        </authorList>
    </citation>
    <scope>NUCLEOTIDE SEQUENCE [LARGE SCALE GENOMIC DNA]</scope>
</reference>
<accession>A0AAE7XR98</accession>
<keyword evidence="2" id="KW-1185">Reference proteome</keyword>
<name>A0AAE7XR98_9CAUD</name>
<organism evidence="1 2">
    <name type="scientific">Erwinia phage pEa_SNUABM_35</name>
    <dbReference type="NCBI Taxonomy" id="2869557"/>
    <lineage>
        <taxon>Viruses</taxon>
        <taxon>Duplodnaviria</taxon>
        <taxon>Heunggongvirae</taxon>
        <taxon>Uroviricota</taxon>
        <taxon>Caudoviricetes</taxon>
        <taxon>Alexandravirus</taxon>
        <taxon>Alexandravirus SNUABM35</taxon>
    </lineage>
</organism>
<dbReference type="EMBL" id="MZ443788">
    <property type="protein sequence ID" value="QZE60196.1"/>
    <property type="molecule type" value="Genomic_DNA"/>
</dbReference>
<sequence>MKPNKWKVKFTQIDKPTNTFTATYGSLAEFEKWAQLHSNNGFTVEVETSVVVEIPLVSWTYPASPDQSGVPRLFHVKHYSSDEQPSLIGMKRYFHVEGDREEVEEFADLLNKTIYAARTYVEQGVTYTVEGYAPSGAAWLTVQSGLATLQAVEECLAMVRSRAPSAVNVLTALRVARIVREVGEEITDMGKHVS</sequence>
<dbReference type="Proteomes" id="UP000827806">
    <property type="component" value="Segment"/>
</dbReference>